<name>A0A6T8NQB9_9STRA</name>
<evidence type="ECO:0000313" key="1">
    <source>
        <dbReference type="EMBL" id="CAD8424216.1"/>
    </source>
</evidence>
<gene>
    <name evidence="1" type="ORF">PINE0816_LOCUS20375</name>
    <name evidence="2" type="ORF">PINE0816_LOCUS20384</name>
</gene>
<dbReference type="EMBL" id="HBEL01043747">
    <property type="protein sequence ID" value="CAD8424216.1"/>
    <property type="molecule type" value="Transcribed_RNA"/>
</dbReference>
<protein>
    <submittedName>
        <fullName evidence="1">Uncharacterized protein</fullName>
    </submittedName>
</protein>
<dbReference type="EMBL" id="HBEL01043758">
    <property type="protein sequence ID" value="CAD8424225.1"/>
    <property type="molecule type" value="Transcribed_RNA"/>
</dbReference>
<accession>A0A6T8NQB9</accession>
<sequence>MDIDEALSAHRSSFNEAGDLVVQRNEGDVVASLRQLSIGADVIEPLLSNDRIRSQLSGMSRSDGLEAVQKLGDSITKRRADLDPIESPVGYFLRILSRYKKDGEVVIALKRLGKKSIGEDVVDTILSNEKVRAQLSLLSKAEGLEAVEKLGQSLTK</sequence>
<evidence type="ECO:0000313" key="2">
    <source>
        <dbReference type="EMBL" id="CAD8424225.1"/>
    </source>
</evidence>
<proteinExistence type="predicted"/>
<dbReference type="AlphaFoldDB" id="A0A6T8NQB9"/>
<reference evidence="1" key="1">
    <citation type="submission" date="2021-01" db="EMBL/GenBank/DDBJ databases">
        <authorList>
            <person name="Corre E."/>
            <person name="Pelletier E."/>
            <person name="Niang G."/>
            <person name="Scheremetjew M."/>
            <person name="Finn R."/>
            <person name="Kale V."/>
            <person name="Holt S."/>
            <person name="Cochrane G."/>
            <person name="Meng A."/>
            <person name="Brown T."/>
            <person name="Cohen L."/>
        </authorList>
    </citation>
    <scope>NUCLEOTIDE SEQUENCE</scope>
    <source>
        <strain evidence="1">CCAP1064/1</strain>
    </source>
</reference>
<organism evidence="1">
    <name type="scientific">Proboscia inermis</name>
    <dbReference type="NCBI Taxonomy" id="420281"/>
    <lineage>
        <taxon>Eukaryota</taxon>
        <taxon>Sar</taxon>
        <taxon>Stramenopiles</taxon>
        <taxon>Ochrophyta</taxon>
        <taxon>Bacillariophyta</taxon>
        <taxon>Coscinodiscophyceae</taxon>
        <taxon>Rhizosoleniophycidae</taxon>
        <taxon>Rhizosoleniales</taxon>
        <taxon>Rhizosoleniaceae</taxon>
        <taxon>Proboscia</taxon>
    </lineage>
</organism>